<evidence type="ECO:0000313" key="2">
    <source>
        <dbReference type="EMBL" id="NDO39381.1"/>
    </source>
</evidence>
<dbReference type="Proteomes" id="UP000446348">
    <property type="component" value="Unassembled WGS sequence"/>
</dbReference>
<proteinExistence type="predicted"/>
<reference evidence="2 4" key="2">
    <citation type="submission" date="2019-06" db="EMBL/GenBank/DDBJ databases">
        <title>Draft genome sequences of 15 bacterial species constituting the stable defined intestinal microbiota of the GM15 gnotobiotic mouse model.</title>
        <authorList>
            <person name="Elie C."/>
            <person name="Mathieu A."/>
            <person name="Saliou A."/>
            <person name="Darnaud M."/>
            <person name="Leulier F."/>
            <person name="Tamellini A."/>
        </authorList>
    </citation>
    <scope>NUCLEOTIDE SEQUENCE [LARGE SCALE GENOMIC DNA]</scope>
    <source>
        <strain evidence="2 4">JM4-15</strain>
    </source>
</reference>
<dbReference type="EMBL" id="VIQT01000010">
    <property type="protein sequence ID" value="NDO39381.1"/>
    <property type="molecule type" value="Genomic_DNA"/>
</dbReference>
<comment type="caution">
    <text evidence="1">The sequence shown here is derived from an EMBL/GenBank/DDBJ whole genome shotgun (WGS) entry which is preliminary data.</text>
</comment>
<reference evidence="1 3" key="1">
    <citation type="submission" date="2018-08" db="EMBL/GenBank/DDBJ databases">
        <title>Murine metabolic-syndrome-specific gut microbial biobank.</title>
        <authorList>
            <person name="Liu C."/>
        </authorList>
    </citation>
    <scope>NUCLEOTIDE SEQUENCE [LARGE SCALE GENOMIC DNA]</scope>
    <source>
        <strain evidence="1 3">X69</strain>
    </source>
</reference>
<dbReference type="Proteomes" id="UP000462501">
    <property type="component" value="Unassembled WGS sequence"/>
</dbReference>
<organism evidence="1 3">
    <name type="scientific">Anaerotruncus colihominis</name>
    <dbReference type="NCBI Taxonomy" id="169435"/>
    <lineage>
        <taxon>Bacteria</taxon>
        <taxon>Bacillati</taxon>
        <taxon>Bacillota</taxon>
        <taxon>Clostridia</taxon>
        <taxon>Eubacteriales</taxon>
        <taxon>Oscillospiraceae</taxon>
        <taxon>Anaerotruncus</taxon>
    </lineage>
</organism>
<accession>A0A845RGA6</accession>
<sequence length="74" mass="8402">MKLLVIYQSICYTIHGVLGVVKSRKRTRDCLKIEELPNFLQTAGERKAKKAGILRIPGLFNAASAPVCRKRREF</sequence>
<name>A0A845RGA6_9FIRM</name>
<evidence type="ECO:0000313" key="4">
    <source>
        <dbReference type="Proteomes" id="UP000462501"/>
    </source>
</evidence>
<evidence type="ECO:0000313" key="3">
    <source>
        <dbReference type="Proteomes" id="UP000446348"/>
    </source>
</evidence>
<protein>
    <submittedName>
        <fullName evidence="1">Uncharacterized protein</fullName>
    </submittedName>
</protein>
<gene>
    <name evidence="1" type="ORF">D3Z39_08015</name>
    <name evidence="2" type="ORF">FMM72_08940</name>
</gene>
<dbReference type="AlphaFoldDB" id="A0A845RGA6"/>
<dbReference type="EMBL" id="QXWZ01000012">
    <property type="protein sequence ID" value="NBI78814.1"/>
    <property type="molecule type" value="Genomic_DNA"/>
</dbReference>
<evidence type="ECO:0000313" key="1">
    <source>
        <dbReference type="EMBL" id="NBI78814.1"/>
    </source>
</evidence>